<dbReference type="InterPro" id="IPR032694">
    <property type="entry name" value="CopC/D"/>
</dbReference>
<keyword evidence="4 7" id="KW-1133">Transmembrane helix</keyword>
<keyword evidence="5 7" id="KW-0472">Membrane</keyword>
<keyword evidence="2" id="KW-1003">Cell membrane</keyword>
<dbReference type="OrthoDB" id="574459at2"/>
<protein>
    <recommendedName>
        <fullName evidence="8">Copper resistance protein D domain-containing protein</fullName>
    </recommendedName>
</protein>
<dbReference type="GO" id="GO:0006825">
    <property type="term" value="P:copper ion transport"/>
    <property type="evidence" value="ECO:0007669"/>
    <property type="project" value="InterPro"/>
</dbReference>
<evidence type="ECO:0000256" key="5">
    <source>
        <dbReference type="ARBA" id="ARBA00023136"/>
    </source>
</evidence>
<evidence type="ECO:0000256" key="7">
    <source>
        <dbReference type="SAM" id="Phobius"/>
    </source>
</evidence>
<dbReference type="PANTHER" id="PTHR34820">
    <property type="entry name" value="INNER MEMBRANE PROTEIN YEBZ"/>
    <property type="match status" value="1"/>
</dbReference>
<dbReference type="STRING" id="767452.AVL62_14665"/>
<dbReference type="PANTHER" id="PTHR34820:SF4">
    <property type="entry name" value="INNER MEMBRANE PROTEIN YEBZ"/>
    <property type="match status" value="1"/>
</dbReference>
<dbReference type="GO" id="GO:0005886">
    <property type="term" value="C:plasma membrane"/>
    <property type="evidence" value="ECO:0007669"/>
    <property type="project" value="UniProtKB-SubCell"/>
</dbReference>
<feature type="compositionally biased region" description="Low complexity" evidence="6">
    <location>
        <begin position="410"/>
        <end position="420"/>
    </location>
</feature>
<dbReference type="Proteomes" id="UP000054837">
    <property type="component" value="Unassembled WGS sequence"/>
</dbReference>
<proteinExistence type="predicted"/>
<organism evidence="9 10">
    <name type="scientific">Serinicoccus chungangensis</name>
    <dbReference type="NCBI Taxonomy" id="767452"/>
    <lineage>
        <taxon>Bacteria</taxon>
        <taxon>Bacillati</taxon>
        <taxon>Actinomycetota</taxon>
        <taxon>Actinomycetes</taxon>
        <taxon>Micrococcales</taxon>
        <taxon>Ornithinimicrobiaceae</taxon>
        <taxon>Serinicoccus</taxon>
    </lineage>
</organism>
<dbReference type="InterPro" id="IPR008457">
    <property type="entry name" value="Cu-R_CopD_dom"/>
</dbReference>
<name>A0A0W8I422_9MICO</name>
<evidence type="ECO:0000256" key="2">
    <source>
        <dbReference type="ARBA" id="ARBA00022475"/>
    </source>
</evidence>
<feature type="transmembrane region" description="Helical" evidence="7">
    <location>
        <begin position="124"/>
        <end position="148"/>
    </location>
</feature>
<feature type="transmembrane region" description="Helical" evidence="7">
    <location>
        <begin position="304"/>
        <end position="323"/>
    </location>
</feature>
<comment type="subcellular location">
    <subcellularLocation>
        <location evidence="1">Cell membrane</location>
        <topology evidence="1">Multi-pass membrane protein</topology>
    </subcellularLocation>
</comment>
<feature type="transmembrane region" description="Helical" evidence="7">
    <location>
        <begin position="202"/>
        <end position="225"/>
    </location>
</feature>
<feature type="transmembrane region" description="Helical" evidence="7">
    <location>
        <begin position="231"/>
        <end position="254"/>
    </location>
</feature>
<dbReference type="Pfam" id="PF05425">
    <property type="entry name" value="CopD"/>
    <property type="match status" value="1"/>
</dbReference>
<evidence type="ECO:0000256" key="1">
    <source>
        <dbReference type="ARBA" id="ARBA00004651"/>
    </source>
</evidence>
<evidence type="ECO:0000313" key="9">
    <source>
        <dbReference type="EMBL" id="KUG52812.1"/>
    </source>
</evidence>
<sequence>MALSPLERPSTDRPEATAEDAGESARPVAAGGPRHPRRRPAAAAVVVVVAGLLAVLVLALVVGGGTPSPPPGGLPDAGALTGWGLPVADLAVRVLAVLTVGQLLLPAVLAPLGSGASSRSLRGASWTATGWLVAELVVLVLTVSTIYGVPVWRLSTQSVLAVLTALPVGRAALGVTVLLLPVVAGSAALARRPAHRARAAAGTLLVAACGVVLVPAVLAGHSAAAGNHVPAVLALSVHILAASLWVGGLAAVLLHGRGRSGRVDTVRRFSALALGCVLLLLLSGVASALLVAGSPSWSWAGEGWVHLLVVKSVLLAALVLLGAQHRRATLPALAAGRPGAFVRLGAVEVALMAATIAVSVALGTSPSPTSPPGPDSGAVGSAASQDADPGAGGGTSGETGADTLQDDGDPGTADDPGAGDEPVGARPSDEPLVEDMSGHDHGDLSVTVLVDDERFHVTATVRPGQRVTVYNSSDAAATLTADGPAGGVSAFDVDVPARTFVTFEAPDQEGDYAFVSRPGGAEVDGFADTLLVRADP</sequence>
<dbReference type="AlphaFoldDB" id="A0A0W8I422"/>
<keyword evidence="3 7" id="KW-0812">Transmembrane</keyword>
<feature type="domain" description="Copper resistance protein D" evidence="8">
    <location>
        <begin position="265"/>
        <end position="362"/>
    </location>
</feature>
<evidence type="ECO:0000256" key="3">
    <source>
        <dbReference type="ARBA" id="ARBA00022692"/>
    </source>
</evidence>
<feature type="transmembrane region" description="Helical" evidence="7">
    <location>
        <begin position="41"/>
        <end position="62"/>
    </location>
</feature>
<feature type="transmembrane region" description="Helical" evidence="7">
    <location>
        <begin position="168"/>
        <end position="190"/>
    </location>
</feature>
<feature type="region of interest" description="Disordered" evidence="6">
    <location>
        <begin position="364"/>
        <end position="441"/>
    </location>
</feature>
<dbReference type="RefSeq" id="WP_058891886.1">
    <property type="nucleotide sequence ID" value="NZ_LQBL01000029.1"/>
</dbReference>
<evidence type="ECO:0000256" key="4">
    <source>
        <dbReference type="ARBA" id="ARBA00022989"/>
    </source>
</evidence>
<dbReference type="EMBL" id="LQBL01000029">
    <property type="protein sequence ID" value="KUG52812.1"/>
    <property type="molecule type" value="Genomic_DNA"/>
</dbReference>
<keyword evidence="10" id="KW-1185">Reference proteome</keyword>
<reference evidence="9 10" key="1">
    <citation type="submission" date="2015-12" db="EMBL/GenBank/DDBJ databases">
        <title>Serinicoccus chungangenesis strain CD08_5 genome sequencing and assembly.</title>
        <authorList>
            <person name="Chander A.M."/>
            <person name="Kaur G."/>
            <person name="Nair G.R."/>
            <person name="Dhawan D.K."/>
            <person name="Kochhar R.K."/>
            <person name="Mayilraj S."/>
            <person name="Bhadada S.K."/>
        </authorList>
    </citation>
    <scope>NUCLEOTIDE SEQUENCE [LARGE SCALE GENOMIC DNA]</scope>
    <source>
        <strain evidence="9 10">CD08_5</strain>
    </source>
</reference>
<evidence type="ECO:0000256" key="6">
    <source>
        <dbReference type="SAM" id="MobiDB-lite"/>
    </source>
</evidence>
<comment type="caution">
    <text evidence="9">The sequence shown here is derived from an EMBL/GenBank/DDBJ whole genome shotgun (WGS) entry which is preliminary data.</text>
</comment>
<gene>
    <name evidence="9" type="ORF">AVL62_14665</name>
</gene>
<accession>A0A0W8I422</accession>
<feature type="transmembrane region" description="Helical" evidence="7">
    <location>
        <begin position="90"/>
        <end position="112"/>
    </location>
</feature>
<feature type="transmembrane region" description="Helical" evidence="7">
    <location>
        <begin position="266"/>
        <end position="292"/>
    </location>
</feature>
<evidence type="ECO:0000259" key="8">
    <source>
        <dbReference type="Pfam" id="PF05425"/>
    </source>
</evidence>
<feature type="region of interest" description="Disordered" evidence="6">
    <location>
        <begin position="1"/>
        <end position="36"/>
    </location>
</feature>
<evidence type="ECO:0000313" key="10">
    <source>
        <dbReference type="Proteomes" id="UP000054837"/>
    </source>
</evidence>
<feature type="transmembrane region" description="Helical" evidence="7">
    <location>
        <begin position="344"/>
        <end position="362"/>
    </location>
</feature>